<evidence type="ECO:0000259" key="1">
    <source>
        <dbReference type="Pfam" id="PF18885"/>
    </source>
</evidence>
<protein>
    <recommendedName>
        <fullName evidence="1">DUF5648 domain-containing protein</fullName>
    </recommendedName>
</protein>
<dbReference type="Proteomes" id="UP000218181">
    <property type="component" value="Unassembled WGS sequence"/>
</dbReference>
<feature type="domain" description="DUF5648" evidence="1">
    <location>
        <begin position="179"/>
        <end position="280"/>
    </location>
</feature>
<dbReference type="Gene3D" id="2.60.40.10">
    <property type="entry name" value="Immunoglobulins"/>
    <property type="match status" value="1"/>
</dbReference>
<reference evidence="2 3" key="1">
    <citation type="submission" date="2014-12" db="EMBL/GenBank/DDBJ databases">
        <title>Draft genome sequences of 10 type strains of Lactococcus.</title>
        <authorList>
            <person name="Sun Z."/>
            <person name="Zhong Z."/>
            <person name="Liu W."/>
            <person name="Zhang W."/>
            <person name="Zhang H."/>
        </authorList>
    </citation>
    <scope>NUCLEOTIDE SEQUENCE [LARGE SCALE GENOMIC DNA]</scope>
    <source>
        <strain evidence="2 3">JCM 16395</strain>
    </source>
</reference>
<organism evidence="2 3">
    <name type="scientific">Lactococcus fujiensis JCM 16395</name>
    <dbReference type="NCBI Taxonomy" id="1291764"/>
    <lineage>
        <taxon>Bacteria</taxon>
        <taxon>Bacillati</taxon>
        <taxon>Bacillota</taxon>
        <taxon>Bacilli</taxon>
        <taxon>Lactobacillales</taxon>
        <taxon>Streptococcaceae</taxon>
        <taxon>Lactococcus</taxon>
    </lineage>
</organism>
<dbReference type="STRING" id="1291764.GCA_001311235_02070"/>
<name>A0A2A5RMC7_9LACT</name>
<evidence type="ECO:0000313" key="2">
    <source>
        <dbReference type="EMBL" id="PCS00448.1"/>
    </source>
</evidence>
<dbReference type="RefSeq" id="WP_054639578.1">
    <property type="nucleotide sequence ID" value="NZ_BBAL01000007.1"/>
</dbReference>
<gene>
    <name evidence="2" type="ORF">RT41_GL001335</name>
</gene>
<dbReference type="InterPro" id="IPR043708">
    <property type="entry name" value="DUF5648"/>
</dbReference>
<keyword evidence="3" id="KW-1185">Reference proteome</keyword>
<proteinExistence type="predicted"/>
<accession>A0A2A5RMC7</accession>
<dbReference type="EMBL" id="JXJU01000004">
    <property type="protein sequence ID" value="PCS00448.1"/>
    <property type="molecule type" value="Genomic_DNA"/>
</dbReference>
<evidence type="ECO:0000313" key="3">
    <source>
        <dbReference type="Proteomes" id="UP000218181"/>
    </source>
</evidence>
<dbReference type="AlphaFoldDB" id="A0A2A5RMC7"/>
<comment type="caution">
    <text evidence="2">The sequence shown here is derived from an EMBL/GenBank/DDBJ whole genome shotgun (WGS) entry which is preliminary data.</text>
</comment>
<sequence length="399" mass="41274">MKSKSVKTGLICGSAIVALTFGGVIVANAQLYTSTTSATTTDVETGPTAAGVYKATFMVTAPKTVSVPVGATAAQVKTAIGAVAQYVNTKMLTASATSAAEYTQADVTKAENGATALEILGPSNAHHATDIISVSNVDTSKVGTYTATVTAAGTEANTKDATVTVTVNVGETPIYEIAKGNDHYLTTDATRLFALQMQGYNSLHVIGYAPTSGTLVNNWYSNKLQRHVFTTNTSAAYVAHLKALGYTQFPSTVYSAASTAVPVSVSYNAKANHFYTTSKTLPTGYGNATTAFYALSFTETVPSTAEMVTLANSKMNAYITSSGNTGYTNFLNLSPVQSVTYDSTTAAAVVTVAVKAAETKALALGYTQAQINSLIAQAEAVGTEGLLTEGVKSVSYNLV</sequence>
<dbReference type="InterPro" id="IPR013783">
    <property type="entry name" value="Ig-like_fold"/>
</dbReference>
<dbReference type="Pfam" id="PF18885">
    <property type="entry name" value="DUF5648"/>
    <property type="match status" value="1"/>
</dbReference>